<dbReference type="InterPro" id="IPR001387">
    <property type="entry name" value="Cro/C1-type_HTH"/>
</dbReference>
<evidence type="ECO:0000313" key="3">
    <source>
        <dbReference type="Proteomes" id="UP000275331"/>
    </source>
</evidence>
<accession>A0A427V722</accession>
<proteinExistence type="predicted"/>
<dbReference type="SMART" id="SM00530">
    <property type="entry name" value="HTH_XRE"/>
    <property type="match status" value="1"/>
</dbReference>
<comment type="caution">
    <text evidence="2">The sequence shown here is derived from an EMBL/GenBank/DDBJ whole genome shotgun (WGS) entry which is preliminary data.</text>
</comment>
<dbReference type="PROSITE" id="PS50943">
    <property type="entry name" value="HTH_CROC1"/>
    <property type="match status" value="1"/>
</dbReference>
<sequence>MKTLQQHLAELTPEHRAEIERLAEEFAAENGLPTIREMRAMSQQELAERLGVTQPAVAAMERRGDDIKVSTLKRYAEALGGELKISIELPEGSRVISL</sequence>
<dbReference type="GO" id="GO:0003677">
    <property type="term" value="F:DNA binding"/>
    <property type="evidence" value="ECO:0007669"/>
    <property type="project" value="InterPro"/>
</dbReference>
<dbReference type="GeneID" id="84665803"/>
<dbReference type="OrthoDB" id="129597at2"/>
<dbReference type="CDD" id="cd00093">
    <property type="entry name" value="HTH_XRE"/>
    <property type="match status" value="1"/>
</dbReference>
<dbReference type="SUPFAM" id="SSF47413">
    <property type="entry name" value="lambda repressor-like DNA-binding domains"/>
    <property type="match status" value="1"/>
</dbReference>
<protein>
    <submittedName>
        <fullName evidence="2">XRE family transcriptional regulator</fullName>
    </submittedName>
</protein>
<dbReference type="Proteomes" id="UP000275331">
    <property type="component" value="Unassembled WGS sequence"/>
</dbReference>
<feature type="domain" description="HTH cro/C1-type" evidence="1">
    <location>
        <begin position="35"/>
        <end position="86"/>
    </location>
</feature>
<reference evidence="2 3" key="1">
    <citation type="submission" date="2018-10" db="EMBL/GenBank/DDBJ databases">
        <title>Transmission dynamics of multidrug resistant bacteria on intensive care unit surfaces.</title>
        <authorList>
            <person name="D'Souza A.W."/>
            <person name="Potter R.F."/>
            <person name="Wallace M."/>
            <person name="Shupe A."/>
            <person name="Patel S."/>
            <person name="Sun S."/>
            <person name="Gul D."/>
            <person name="Kwon J.H."/>
            <person name="Andleeb S."/>
            <person name="Burnham C.-A.D."/>
            <person name="Dantas G."/>
        </authorList>
    </citation>
    <scope>NUCLEOTIDE SEQUENCE [LARGE SCALE GENOMIC DNA]</scope>
    <source>
        <strain evidence="2 3">AS_373</strain>
    </source>
</reference>
<dbReference type="Pfam" id="PF01381">
    <property type="entry name" value="HTH_3"/>
    <property type="match status" value="1"/>
</dbReference>
<name>A0A427V722_9ENTR</name>
<gene>
    <name evidence="2" type="ORF">EGT71_03585</name>
</gene>
<evidence type="ECO:0000259" key="1">
    <source>
        <dbReference type="PROSITE" id="PS50943"/>
    </source>
</evidence>
<evidence type="ECO:0000313" key="2">
    <source>
        <dbReference type="EMBL" id="RSE28480.1"/>
    </source>
</evidence>
<dbReference type="Gene3D" id="1.10.260.40">
    <property type="entry name" value="lambda repressor-like DNA-binding domains"/>
    <property type="match status" value="1"/>
</dbReference>
<dbReference type="RefSeq" id="WP_125291701.1">
    <property type="nucleotide sequence ID" value="NZ_CP100494.1"/>
</dbReference>
<dbReference type="AlphaFoldDB" id="A0A427V722"/>
<dbReference type="InterPro" id="IPR010982">
    <property type="entry name" value="Lambda_DNA-bd_dom_sf"/>
</dbReference>
<organism evidence="2 3">
    <name type="scientific">Atlantibacter subterraneus</name>
    <dbReference type="NCBI Taxonomy" id="255519"/>
    <lineage>
        <taxon>Bacteria</taxon>
        <taxon>Pseudomonadati</taxon>
        <taxon>Pseudomonadota</taxon>
        <taxon>Gammaproteobacteria</taxon>
        <taxon>Enterobacterales</taxon>
        <taxon>Enterobacteriaceae</taxon>
        <taxon>Atlantibacter</taxon>
    </lineage>
</organism>
<dbReference type="EMBL" id="RHXB01000002">
    <property type="protein sequence ID" value="RSE28480.1"/>
    <property type="molecule type" value="Genomic_DNA"/>
</dbReference>